<dbReference type="Proteomes" id="UP000237104">
    <property type="component" value="Unassembled WGS sequence"/>
</dbReference>
<feature type="region of interest" description="Disordered" evidence="1">
    <location>
        <begin position="1"/>
        <end position="88"/>
    </location>
</feature>
<protein>
    <submittedName>
        <fullName evidence="2">Uncharacterized protein</fullName>
    </submittedName>
</protein>
<dbReference type="EMBL" id="PPXF01000058">
    <property type="protein sequence ID" value="POH61761.1"/>
    <property type="molecule type" value="Genomic_DNA"/>
</dbReference>
<feature type="compositionally biased region" description="Low complexity" evidence="1">
    <location>
        <begin position="22"/>
        <end position="52"/>
    </location>
</feature>
<evidence type="ECO:0000313" key="3">
    <source>
        <dbReference type="Proteomes" id="UP000237104"/>
    </source>
</evidence>
<dbReference type="OrthoDB" id="5100597at2"/>
<gene>
    <name evidence="2" type="ORF">C3B59_14235</name>
</gene>
<feature type="compositionally biased region" description="Basic and acidic residues" evidence="1">
    <location>
        <begin position="1"/>
        <end position="21"/>
    </location>
</feature>
<dbReference type="RefSeq" id="WP_103431896.1">
    <property type="nucleotide sequence ID" value="NZ_PPXF01000058.1"/>
</dbReference>
<evidence type="ECO:0000256" key="1">
    <source>
        <dbReference type="SAM" id="MobiDB-lite"/>
    </source>
</evidence>
<reference evidence="2 3" key="1">
    <citation type="submission" date="2018-01" db="EMBL/GenBank/DDBJ databases">
        <title>Cryobacterium sp. nov., from glaciers in China.</title>
        <authorList>
            <person name="Liu Q."/>
            <person name="Xin Y.-H."/>
        </authorList>
    </citation>
    <scope>NUCLEOTIDE SEQUENCE [LARGE SCALE GENOMIC DNA]</scope>
    <source>
        <strain evidence="2 3">TMB1-8</strain>
    </source>
</reference>
<dbReference type="AlphaFoldDB" id="A0A2S3Z897"/>
<proteinExistence type="predicted"/>
<organism evidence="2 3">
    <name type="scientific">Cryobacterium zongtaii</name>
    <dbReference type="NCBI Taxonomy" id="1259217"/>
    <lineage>
        <taxon>Bacteria</taxon>
        <taxon>Bacillati</taxon>
        <taxon>Actinomycetota</taxon>
        <taxon>Actinomycetes</taxon>
        <taxon>Micrococcales</taxon>
        <taxon>Microbacteriaceae</taxon>
        <taxon>Cryobacterium</taxon>
    </lineage>
</organism>
<sequence length="363" mass="39208">MSPADNDRPQDRPGDPPDDQRPVPADDPANDVPVDPTADAAADVPNAEPEPAGTHRQNRREATGDASTARSESREPSNVDSEVGAPAGPISFVRRREIEAVHDEIELTTGDAARTLVGVKKYREALFANYFRARAPFVVTWPDNLYIPADADYRTYWSSPAPDDHRFRYRWANGRDGQPDGSDASEKTGRLFSWVNTSAMDSGDIGFAGTGVTLVPRASLSSVTVTASVDLVAESRWWFLPAGPIGFAAFSYRGTAYVAGWEIDPITGAWELLSPFGSRTLFAFDESGKGGSAISSQRHAFTDLSVTLQLRGSRTYAIGVALEAQISLECRDKSGTPYRPQPGDDVKLWASIAGMVPSITLAT</sequence>
<name>A0A2S3Z897_9MICO</name>
<comment type="caution">
    <text evidence="2">The sequence shown here is derived from an EMBL/GenBank/DDBJ whole genome shotgun (WGS) entry which is preliminary data.</text>
</comment>
<accession>A0A2S3Z897</accession>
<evidence type="ECO:0000313" key="2">
    <source>
        <dbReference type="EMBL" id="POH61761.1"/>
    </source>
</evidence>